<gene>
    <name evidence="1" type="ORF">THSYN_31245</name>
</gene>
<dbReference type="RefSeq" id="WP_100923028.1">
    <property type="nucleotide sequence ID" value="NZ_CP020372.1"/>
</dbReference>
<keyword evidence="2" id="KW-1185">Reference proteome</keyword>
<dbReference type="InterPro" id="IPR011004">
    <property type="entry name" value="Trimer_LpxA-like_sf"/>
</dbReference>
<dbReference type="OrthoDB" id="9803036at2"/>
<evidence type="ECO:0000313" key="2">
    <source>
        <dbReference type="Proteomes" id="UP000232638"/>
    </source>
</evidence>
<dbReference type="PANTHER" id="PTHR13061">
    <property type="entry name" value="DYNACTIN SUBUNIT P25"/>
    <property type="match status" value="1"/>
</dbReference>
<dbReference type="EMBL" id="CP020372">
    <property type="protein sequence ID" value="AUB85401.1"/>
    <property type="molecule type" value="Genomic_DNA"/>
</dbReference>
<dbReference type="CDD" id="cd04645">
    <property type="entry name" value="LbH_gamma_CA_like"/>
    <property type="match status" value="1"/>
</dbReference>
<dbReference type="PANTHER" id="PTHR13061:SF29">
    <property type="entry name" value="GAMMA CARBONIC ANHYDRASE-LIKE 1, MITOCHONDRIAL-RELATED"/>
    <property type="match status" value="1"/>
</dbReference>
<dbReference type="Gene3D" id="2.160.10.10">
    <property type="entry name" value="Hexapeptide repeat proteins"/>
    <property type="match status" value="1"/>
</dbReference>
<dbReference type="SUPFAM" id="SSF51161">
    <property type="entry name" value="Trimeric LpxA-like enzymes"/>
    <property type="match status" value="1"/>
</dbReference>
<accession>A0A2K8UJQ4</accession>
<geneLocation type="plasmid" evidence="2">
    <name>pts485</name>
</geneLocation>
<dbReference type="InterPro" id="IPR047324">
    <property type="entry name" value="LbH_gamma_CA-like"/>
</dbReference>
<proteinExistence type="predicted"/>
<keyword evidence="1" id="KW-0614">Plasmid</keyword>
<dbReference type="InterPro" id="IPR001451">
    <property type="entry name" value="Hexapep"/>
</dbReference>
<dbReference type="KEGG" id="tsy:THSYN_31245"/>
<dbReference type="Pfam" id="PF00132">
    <property type="entry name" value="Hexapep"/>
    <property type="match status" value="1"/>
</dbReference>
<sequence>MPLYALDGVAPSLPAPERYWIAPDAQVIGKVTLLEDASLWFGVVARGDNEEILVGAGSNVQDGTVLHTDPGFAITIGAGCTIGHRAILHGCTIADDCLIGMGATLLNGATLGRHCLVGAQALVTAGQTFPAGSLVFGSPARRVRGLDDTEIAGIKKTAAHYVANWRRFARSLTPLECRGP</sequence>
<evidence type="ECO:0000313" key="1">
    <source>
        <dbReference type="EMBL" id="AUB85401.1"/>
    </source>
</evidence>
<protein>
    <submittedName>
        <fullName evidence="1">Gamma carbonic anhydrase family protein</fullName>
    </submittedName>
</protein>
<organism evidence="1 2">
    <name type="scientific">Candidatus Thiodictyon syntrophicum</name>
    <dbReference type="NCBI Taxonomy" id="1166950"/>
    <lineage>
        <taxon>Bacteria</taxon>
        <taxon>Pseudomonadati</taxon>
        <taxon>Pseudomonadota</taxon>
        <taxon>Gammaproteobacteria</taxon>
        <taxon>Chromatiales</taxon>
        <taxon>Chromatiaceae</taxon>
        <taxon>Thiodictyon</taxon>
    </lineage>
</organism>
<dbReference type="AlphaFoldDB" id="A0A2K8UJQ4"/>
<name>A0A2K8UJQ4_9GAMM</name>
<reference evidence="1" key="1">
    <citation type="submission" date="2017-03" db="EMBL/GenBank/DDBJ databases">
        <title>Complete genome sequence of Candidatus 'Thiodictyon syntrophicum' sp. nov. strain Cad16T, a photolithoautotroph purple sulfur bacterium isolated from an alpine meromictic lake.</title>
        <authorList>
            <person name="Luedin S.M."/>
            <person name="Pothier J.F."/>
            <person name="Danza F."/>
            <person name="Storelli N."/>
            <person name="Wittwer M."/>
            <person name="Tonolla M."/>
        </authorList>
    </citation>
    <scope>NUCLEOTIDE SEQUENCE [LARGE SCALE GENOMIC DNA]</scope>
    <source>
        <strain evidence="1">Cad16T</strain>
        <plasmid evidence="1">pTs485</plasmid>
    </source>
</reference>
<dbReference type="InterPro" id="IPR050484">
    <property type="entry name" value="Transf_Hexapept/Carb_Anhydrase"/>
</dbReference>
<dbReference type="Proteomes" id="UP000232638">
    <property type="component" value="Plasmid pTs485"/>
</dbReference>